<accession>A0ABP0ULR6</accession>
<name>A0ABP0ULR6_9BRYO</name>
<keyword evidence="2" id="KW-1185">Reference proteome</keyword>
<protein>
    <submittedName>
        <fullName evidence="1">Uncharacterized protein</fullName>
    </submittedName>
</protein>
<gene>
    <name evidence="1" type="ORF">CSSPTR1EN2_LOCUS17454</name>
</gene>
<evidence type="ECO:0000313" key="2">
    <source>
        <dbReference type="Proteomes" id="UP001497512"/>
    </source>
</evidence>
<reference evidence="1" key="1">
    <citation type="submission" date="2024-02" db="EMBL/GenBank/DDBJ databases">
        <authorList>
            <consortium name="ELIXIR-Norway"/>
            <consortium name="Elixir Norway"/>
        </authorList>
    </citation>
    <scope>NUCLEOTIDE SEQUENCE</scope>
</reference>
<dbReference type="Proteomes" id="UP001497512">
    <property type="component" value="Chromosome 5"/>
</dbReference>
<proteinExistence type="predicted"/>
<organism evidence="1 2">
    <name type="scientific">Sphagnum troendelagicum</name>
    <dbReference type="NCBI Taxonomy" id="128251"/>
    <lineage>
        <taxon>Eukaryota</taxon>
        <taxon>Viridiplantae</taxon>
        <taxon>Streptophyta</taxon>
        <taxon>Embryophyta</taxon>
        <taxon>Bryophyta</taxon>
        <taxon>Sphagnophytina</taxon>
        <taxon>Sphagnopsida</taxon>
        <taxon>Sphagnales</taxon>
        <taxon>Sphagnaceae</taxon>
        <taxon>Sphagnum</taxon>
    </lineage>
</organism>
<dbReference type="EMBL" id="OZ019897">
    <property type="protein sequence ID" value="CAK9225340.1"/>
    <property type="molecule type" value="Genomic_DNA"/>
</dbReference>
<sequence>MHWKEKDMYVFQRIQTHKRRLVCQRRFLPETFHLVQMMTWYKDQKELELKIAEELCDNMVDFQVHKMPIHFNLLMQEIWERSLSLITTLFWCRCWGKNLKQRTWSSWTQKKMCFFNCKRN</sequence>
<evidence type="ECO:0000313" key="1">
    <source>
        <dbReference type="EMBL" id="CAK9225340.1"/>
    </source>
</evidence>